<evidence type="ECO:0000313" key="3">
    <source>
        <dbReference type="Proteomes" id="UP000184010"/>
    </source>
</evidence>
<dbReference type="EMBL" id="FRDN01000019">
    <property type="protein sequence ID" value="SHN87249.1"/>
    <property type="molecule type" value="Genomic_DNA"/>
</dbReference>
<keyword evidence="3" id="KW-1185">Reference proteome</keyword>
<gene>
    <name evidence="2" type="ORF">SAMN02745215_04824</name>
</gene>
<keyword evidence="2" id="KW-0808">Transferase</keyword>
<sequence>MKTIDKNVLAGYNAGIERDRLRTDLGLIEFERTKELLMETLPKPPSVIYDIGGGYGEYSWWLASLGYEVHLFDISETNIAMSEELSSCYPEVKLAAREVADARDIPRSDSSADAILLMGPLYHIVEKSERLLAIKECFRLLKKNGHLFTAAITPYATLLWATSVFGTRNRLLEEDSFMNMVARELLDGEHIKPTNSNYRGIGRSHFHSADELKAELSEGGFHSHVVHGVVGGAWLAPNIDELWKNTDSREALMKTVRMLDIRDDIMGLSTHILAISQK</sequence>
<accession>A0A1M7UWA3</accession>
<dbReference type="Gene3D" id="3.40.50.150">
    <property type="entry name" value="Vaccinia Virus protein VP39"/>
    <property type="match status" value="1"/>
</dbReference>
<evidence type="ECO:0000259" key="1">
    <source>
        <dbReference type="Pfam" id="PF08241"/>
    </source>
</evidence>
<reference evidence="3" key="1">
    <citation type="submission" date="2016-12" db="EMBL/GenBank/DDBJ databases">
        <authorList>
            <person name="Varghese N."/>
            <person name="Submissions S."/>
        </authorList>
    </citation>
    <scope>NUCLEOTIDE SEQUENCE [LARGE SCALE GENOMIC DNA]</scope>
    <source>
        <strain evidence="3">DSM 11544</strain>
    </source>
</reference>
<keyword evidence="2" id="KW-0830">Ubiquinone</keyword>
<keyword evidence="2" id="KW-0489">Methyltransferase</keyword>
<name>A0A1M7UWA3_9FIRM</name>
<dbReference type="GO" id="GO:0032259">
    <property type="term" value="P:methylation"/>
    <property type="evidence" value="ECO:0007669"/>
    <property type="project" value="UniProtKB-KW"/>
</dbReference>
<organism evidence="2 3">
    <name type="scientific">Desulfitobacterium chlororespirans DSM 11544</name>
    <dbReference type="NCBI Taxonomy" id="1121395"/>
    <lineage>
        <taxon>Bacteria</taxon>
        <taxon>Bacillati</taxon>
        <taxon>Bacillota</taxon>
        <taxon>Clostridia</taxon>
        <taxon>Eubacteriales</taxon>
        <taxon>Desulfitobacteriaceae</taxon>
        <taxon>Desulfitobacterium</taxon>
    </lineage>
</organism>
<dbReference type="InterPro" id="IPR029063">
    <property type="entry name" value="SAM-dependent_MTases_sf"/>
</dbReference>
<evidence type="ECO:0000313" key="2">
    <source>
        <dbReference type="EMBL" id="SHN87249.1"/>
    </source>
</evidence>
<feature type="domain" description="Methyltransferase type 11" evidence="1">
    <location>
        <begin position="50"/>
        <end position="148"/>
    </location>
</feature>
<dbReference type="InterPro" id="IPR013216">
    <property type="entry name" value="Methyltransf_11"/>
</dbReference>
<dbReference type="AlphaFoldDB" id="A0A1M7UWA3"/>
<proteinExistence type="predicted"/>
<dbReference type="STRING" id="1121395.SAMN02745215_04824"/>
<dbReference type="SUPFAM" id="SSF53335">
    <property type="entry name" value="S-adenosyl-L-methionine-dependent methyltransferases"/>
    <property type="match status" value="1"/>
</dbReference>
<protein>
    <submittedName>
        <fullName evidence="2">Ubiquinone/menaquinone biosynthesis C-methylase UbiE</fullName>
    </submittedName>
</protein>
<dbReference type="Proteomes" id="UP000184010">
    <property type="component" value="Unassembled WGS sequence"/>
</dbReference>
<dbReference type="CDD" id="cd02440">
    <property type="entry name" value="AdoMet_MTases"/>
    <property type="match status" value="1"/>
</dbReference>
<dbReference type="GO" id="GO:0008757">
    <property type="term" value="F:S-adenosylmethionine-dependent methyltransferase activity"/>
    <property type="evidence" value="ECO:0007669"/>
    <property type="project" value="InterPro"/>
</dbReference>
<dbReference type="Pfam" id="PF08241">
    <property type="entry name" value="Methyltransf_11"/>
    <property type="match status" value="1"/>
</dbReference>
<dbReference type="RefSeq" id="WP_072774917.1">
    <property type="nucleotide sequence ID" value="NZ_FRDN01000019.1"/>
</dbReference>